<evidence type="ECO:0000313" key="1">
    <source>
        <dbReference type="EMBL" id="EHQ08123.1"/>
    </source>
</evidence>
<sequence>MSSLRTKITELTTGMGMLGHDSVEKAFASRSPVLVNIAPDQWNELELAYANGGFKQDFESAFGNGQAFLRASRGLRNRPPLRIEWKGEHKSRGDESVPVDLRVDYVYLISCKYLSKVLHNSSPTRLFRHMLRSNVQIQSEDWYDTVAPGELQALYEQTQKACKNKNLDLPSAVSELKTQQRKNLQEAFPKPWPEAVQSAYKDLCVKVSDVTAKLWKENLGDRNERLNLFWRLLRFGSAPYFVLGASDKESINLLIATAWDWSRRYQLLDIEISSKHAGQPVVSWKCAVHDRLVSGDFEIDGHVEIRWSHGRFCGPPEAKIYLDTDHKLVPGYWPITD</sequence>
<proteinExistence type="predicted"/>
<gene>
    <name evidence="1" type="ORF">Lepil_3465</name>
</gene>
<organism evidence="1 2">
    <name type="scientific">Leptonema illini DSM 21528</name>
    <dbReference type="NCBI Taxonomy" id="929563"/>
    <lineage>
        <taxon>Bacteria</taxon>
        <taxon>Pseudomonadati</taxon>
        <taxon>Spirochaetota</taxon>
        <taxon>Spirochaetia</taxon>
        <taxon>Leptospirales</taxon>
        <taxon>Leptospiraceae</taxon>
        <taxon>Leptonema</taxon>
    </lineage>
</organism>
<dbReference type="HOGENOM" id="CLU_823367_0_0_12"/>
<dbReference type="EMBL" id="JH597773">
    <property type="protein sequence ID" value="EHQ08123.1"/>
    <property type="molecule type" value="Genomic_DNA"/>
</dbReference>
<dbReference type="AlphaFoldDB" id="H2CIV6"/>
<name>H2CIV6_9LEPT</name>
<protein>
    <submittedName>
        <fullName evidence="1">Uncharacterized protein</fullName>
    </submittedName>
</protein>
<accession>H2CIV6</accession>
<dbReference type="Proteomes" id="UP000005737">
    <property type="component" value="Unassembled WGS sequence"/>
</dbReference>
<reference evidence="1 2" key="1">
    <citation type="submission" date="2011-10" db="EMBL/GenBank/DDBJ databases">
        <title>The Improved High-Quality Draft genome of Leptonema illini DSM 21528.</title>
        <authorList>
            <consortium name="US DOE Joint Genome Institute (JGI-PGF)"/>
            <person name="Lucas S."/>
            <person name="Copeland A."/>
            <person name="Lapidus A."/>
            <person name="Glavina del Rio T."/>
            <person name="Dalin E."/>
            <person name="Tice H."/>
            <person name="Bruce D."/>
            <person name="Goodwin L."/>
            <person name="Pitluck S."/>
            <person name="Peters L."/>
            <person name="Mikhailova N."/>
            <person name="Held B."/>
            <person name="Kyrpides N."/>
            <person name="Mavromatis K."/>
            <person name="Ivanova N."/>
            <person name="Markowitz V."/>
            <person name="Cheng J.-F."/>
            <person name="Hugenholtz P."/>
            <person name="Woyke T."/>
            <person name="Wu D."/>
            <person name="Gronow S."/>
            <person name="Wellnitz S."/>
            <person name="Brambilla E.-M."/>
            <person name="Klenk H.-P."/>
            <person name="Eisen J.A."/>
        </authorList>
    </citation>
    <scope>NUCLEOTIDE SEQUENCE [LARGE SCALE GENOMIC DNA]</scope>
    <source>
        <strain evidence="1 2">DSM 21528</strain>
    </source>
</reference>
<dbReference type="RefSeq" id="WP_002774519.1">
    <property type="nucleotide sequence ID" value="NZ_JH597773.1"/>
</dbReference>
<evidence type="ECO:0000313" key="2">
    <source>
        <dbReference type="Proteomes" id="UP000005737"/>
    </source>
</evidence>
<keyword evidence="2" id="KW-1185">Reference proteome</keyword>